<evidence type="ECO:0000313" key="2">
    <source>
        <dbReference type="EMBL" id="MCC5465027.1"/>
    </source>
</evidence>
<protein>
    <submittedName>
        <fullName evidence="2">Uncharacterized protein</fullName>
    </submittedName>
</protein>
<keyword evidence="1" id="KW-0472">Membrane</keyword>
<evidence type="ECO:0000313" key="3">
    <source>
        <dbReference type="Proteomes" id="UP001165492"/>
    </source>
</evidence>
<feature type="transmembrane region" description="Helical" evidence="1">
    <location>
        <begin position="12"/>
        <end position="33"/>
    </location>
</feature>
<comment type="caution">
    <text evidence="2">The sequence shown here is derived from an EMBL/GenBank/DDBJ whole genome shotgun (WGS) entry which is preliminary data.</text>
</comment>
<dbReference type="EMBL" id="JAJHJB010000006">
    <property type="protein sequence ID" value="MCC5465027.1"/>
    <property type="molecule type" value="Genomic_DNA"/>
</dbReference>
<dbReference type="RefSeq" id="WP_229534415.1">
    <property type="nucleotide sequence ID" value="NZ_JAJHJB010000006.1"/>
</dbReference>
<accession>A0ABS8HQ40</accession>
<organism evidence="2 3">
    <name type="scientific">Pelosinus baikalensis</name>
    <dbReference type="NCBI Taxonomy" id="2892015"/>
    <lineage>
        <taxon>Bacteria</taxon>
        <taxon>Bacillati</taxon>
        <taxon>Bacillota</taxon>
        <taxon>Negativicutes</taxon>
        <taxon>Selenomonadales</taxon>
        <taxon>Sporomusaceae</taxon>
        <taxon>Pelosinus</taxon>
    </lineage>
</organism>
<dbReference type="Proteomes" id="UP001165492">
    <property type="component" value="Unassembled WGS sequence"/>
</dbReference>
<gene>
    <name evidence="2" type="ORF">LMF89_06590</name>
</gene>
<sequence>MLRTYDIMITIAAFYEVGSRFLLIVFIKINFYLKAKQEKHNIWRKVNNRAQYLVRQCSSKL</sequence>
<name>A0ABS8HQ40_9FIRM</name>
<keyword evidence="3" id="KW-1185">Reference proteome</keyword>
<proteinExistence type="predicted"/>
<keyword evidence="1" id="KW-1133">Transmembrane helix</keyword>
<reference evidence="2" key="1">
    <citation type="submission" date="2021-11" db="EMBL/GenBank/DDBJ databases">
        <title>Description of a new species Pelosinus isolated from the bottom sediments of Lake Baikal.</title>
        <authorList>
            <person name="Zakharyuk A."/>
        </authorList>
    </citation>
    <scope>NUCLEOTIDE SEQUENCE</scope>
    <source>
        <strain evidence="2">Bkl1</strain>
    </source>
</reference>
<evidence type="ECO:0000256" key="1">
    <source>
        <dbReference type="SAM" id="Phobius"/>
    </source>
</evidence>
<keyword evidence="1" id="KW-0812">Transmembrane</keyword>